<keyword evidence="4" id="KW-1185">Reference proteome</keyword>
<comment type="subcellular location">
    <subcellularLocation>
        <location evidence="1">Cytoplasm</location>
        <location evidence="1">Cytosol</location>
    </subcellularLocation>
</comment>
<dbReference type="InterPro" id="IPR004045">
    <property type="entry name" value="Glutathione_S-Trfase_N"/>
</dbReference>
<dbReference type="CDD" id="cd03185">
    <property type="entry name" value="GST_C_Tau"/>
    <property type="match status" value="1"/>
</dbReference>
<dbReference type="SUPFAM" id="SSF52833">
    <property type="entry name" value="Thioredoxin-like"/>
    <property type="match status" value="1"/>
</dbReference>
<organism evidence="3 4">
    <name type="scientific">Quercus rubra</name>
    <name type="common">Northern red oak</name>
    <name type="synonym">Quercus borealis</name>
    <dbReference type="NCBI Taxonomy" id="3512"/>
    <lineage>
        <taxon>Eukaryota</taxon>
        <taxon>Viridiplantae</taxon>
        <taxon>Streptophyta</taxon>
        <taxon>Embryophyta</taxon>
        <taxon>Tracheophyta</taxon>
        <taxon>Spermatophyta</taxon>
        <taxon>Magnoliopsida</taxon>
        <taxon>eudicotyledons</taxon>
        <taxon>Gunneridae</taxon>
        <taxon>Pentapetalae</taxon>
        <taxon>rosids</taxon>
        <taxon>fabids</taxon>
        <taxon>Fagales</taxon>
        <taxon>Fagaceae</taxon>
        <taxon>Quercus</taxon>
    </lineage>
</organism>
<dbReference type="Proteomes" id="UP001324115">
    <property type="component" value="Unassembled WGS sequence"/>
</dbReference>
<comment type="caution">
    <text evidence="3">The sequence shown here is derived from an EMBL/GenBank/DDBJ whole genome shotgun (WGS) entry which is preliminary data.</text>
</comment>
<dbReference type="Gene3D" id="1.20.1050.10">
    <property type="match status" value="2"/>
</dbReference>
<dbReference type="GO" id="GO:0004364">
    <property type="term" value="F:glutathione transferase activity"/>
    <property type="evidence" value="ECO:0007669"/>
    <property type="project" value="UniProtKB-UniRule"/>
</dbReference>
<comment type="function">
    <text evidence="1">Is involved in the conjugation of reduced glutathione to a wide number of exogenous and endogenous hydrophobic electrophiles.</text>
</comment>
<protein>
    <recommendedName>
        <fullName evidence="1">Glutathione S-transferase</fullName>
        <ecNumber evidence="1">2.5.1.18</ecNumber>
    </recommendedName>
</protein>
<dbReference type="PANTHER" id="PTHR11260">
    <property type="entry name" value="GLUTATHIONE S-TRANSFERASE, GST, SUPERFAMILY, GST DOMAIN CONTAINING"/>
    <property type="match status" value="1"/>
</dbReference>
<keyword evidence="1" id="KW-0808">Transferase</keyword>
<dbReference type="AlphaFoldDB" id="A0AAN7ECH1"/>
<comment type="catalytic activity">
    <reaction evidence="1">
        <text>RX + glutathione = an S-substituted glutathione + a halide anion + H(+)</text>
        <dbReference type="Rhea" id="RHEA:16437"/>
        <dbReference type="ChEBI" id="CHEBI:15378"/>
        <dbReference type="ChEBI" id="CHEBI:16042"/>
        <dbReference type="ChEBI" id="CHEBI:17792"/>
        <dbReference type="ChEBI" id="CHEBI:57925"/>
        <dbReference type="ChEBI" id="CHEBI:90779"/>
        <dbReference type="EC" id="2.5.1.18"/>
    </reaction>
</comment>
<dbReference type="InterPro" id="IPR036249">
    <property type="entry name" value="Thioredoxin-like_sf"/>
</dbReference>
<accession>A0AAN7ECH1</accession>
<evidence type="ECO:0000256" key="1">
    <source>
        <dbReference type="RuleBase" id="RU369102"/>
    </source>
</evidence>
<dbReference type="PANTHER" id="PTHR11260:SF614">
    <property type="entry name" value="GLUTATHIONE S-TRANSFERASE"/>
    <property type="match status" value="1"/>
</dbReference>
<dbReference type="SUPFAM" id="SSF47616">
    <property type="entry name" value="GST C-terminal domain-like"/>
    <property type="match status" value="1"/>
</dbReference>
<comment type="similarity">
    <text evidence="1">Belongs to the GST superfamily.</text>
</comment>
<dbReference type="EC" id="2.5.1.18" evidence="1"/>
<evidence type="ECO:0000313" key="3">
    <source>
        <dbReference type="EMBL" id="KAK4567611.1"/>
    </source>
</evidence>
<gene>
    <name evidence="3" type="ORF">RGQ29_003393</name>
</gene>
<dbReference type="InterPro" id="IPR045073">
    <property type="entry name" value="Omega/Tau-like"/>
</dbReference>
<evidence type="ECO:0000313" key="4">
    <source>
        <dbReference type="Proteomes" id="UP001324115"/>
    </source>
</evidence>
<feature type="domain" description="GST N-terminal" evidence="2">
    <location>
        <begin position="5"/>
        <end position="53"/>
    </location>
</feature>
<dbReference type="EMBL" id="JAXUIC010000010">
    <property type="protein sequence ID" value="KAK4567611.1"/>
    <property type="molecule type" value="Genomic_DNA"/>
</dbReference>
<proteinExistence type="inferred from homology"/>
<reference evidence="3 4" key="1">
    <citation type="journal article" date="2023" name="G3 (Bethesda)">
        <title>A haplotype-resolved chromosome-scale genome for Quercus rubra L. provides insights into the genetics of adaptive traits for red oak species.</title>
        <authorList>
            <person name="Kapoor B."/>
            <person name="Jenkins J."/>
            <person name="Schmutz J."/>
            <person name="Zhebentyayeva T."/>
            <person name="Kuelheim C."/>
            <person name="Coggeshall M."/>
            <person name="Heim C."/>
            <person name="Lasky J.R."/>
            <person name="Leites L."/>
            <person name="Islam-Faridi N."/>
            <person name="Romero-Severson J."/>
            <person name="DeLeo V.L."/>
            <person name="Lucas S.M."/>
            <person name="Lazic D."/>
            <person name="Gailing O."/>
            <person name="Carlson J."/>
            <person name="Staton M."/>
        </authorList>
    </citation>
    <scope>NUCLEOTIDE SEQUENCE [LARGE SCALE GENOMIC DNA]</scope>
    <source>
        <strain evidence="3">Pseudo-F2</strain>
    </source>
</reference>
<dbReference type="Pfam" id="PF02798">
    <property type="entry name" value="GST_N"/>
    <property type="match status" value="1"/>
</dbReference>
<keyword evidence="1" id="KW-0963">Cytoplasm</keyword>
<name>A0AAN7ECH1_QUERU</name>
<dbReference type="GO" id="GO:0006749">
    <property type="term" value="P:glutathione metabolic process"/>
    <property type="evidence" value="ECO:0007669"/>
    <property type="project" value="InterPro"/>
</dbReference>
<evidence type="ECO:0000259" key="2">
    <source>
        <dbReference type="Pfam" id="PF02798"/>
    </source>
</evidence>
<dbReference type="InterPro" id="IPR045074">
    <property type="entry name" value="GST_C_Tau"/>
</dbReference>
<dbReference type="InterPro" id="IPR036282">
    <property type="entry name" value="Glutathione-S-Trfase_C_sf"/>
</dbReference>
<dbReference type="GO" id="GO:0005829">
    <property type="term" value="C:cytosol"/>
    <property type="evidence" value="ECO:0007669"/>
    <property type="project" value="UniProtKB-SubCell"/>
</dbReference>
<sequence length="156" mass="18189">MAEVKLIATSESLFSARVEWALKLNDVQYEFIEEDLMNKSPLLLKYNPVHKKVLETWKNKPLLPEDPYERSMARFWAKSNDEKNLIEGKKHFGGEQMGFLDLVVGWVAHWLNTMEEAGGMKLLDAERFPSLHEWAQNFIEIPVIKESIPPRQKLVH</sequence>
<dbReference type="Gene3D" id="3.40.30.10">
    <property type="entry name" value="Glutaredoxin"/>
    <property type="match status" value="1"/>
</dbReference>